<dbReference type="AlphaFoldDB" id="A0A326U9J9"/>
<evidence type="ECO:0000259" key="10">
    <source>
        <dbReference type="PROSITE" id="PS51198"/>
    </source>
</evidence>
<dbReference type="InterPro" id="IPR035093">
    <property type="entry name" value="RelE/ParE_toxin_dom_sf"/>
</dbReference>
<dbReference type="InterPro" id="IPR014016">
    <property type="entry name" value="UvrD-like_ATP-bd"/>
</dbReference>
<comment type="catalytic activity">
    <reaction evidence="8">
        <text>ATP + H2O = ADP + phosphate + H(+)</text>
        <dbReference type="Rhea" id="RHEA:13065"/>
        <dbReference type="ChEBI" id="CHEBI:15377"/>
        <dbReference type="ChEBI" id="CHEBI:15378"/>
        <dbReference type="ChEBI" id="CHEBI:30616"/>
        <dbReference type="ChEBI" id="CHEBI:43474"/>
        <dbReference type="ChEBI" id="CHEBI:456216"/>
        <dbReference type="EC" id="5.6.2.4"/>
    </reaction>
</comment>
<keyword evidence="1 9" id="KW-0547">Nucleotide-binding</keyword>
<evidence type="ECO:0000256" key="1">
    <source>
        <dbReference type="ARBA" id="ARBA00022741"/>
    </source>
</evidence>
<dbReference type="EMBL" id="QKUF01000010">
    <property type="protein sequence ID" value="PZW28506.1"/>
    <property type="molecule type" value="Genomic_DNA"/>
</dbReference>
<dbReference type="SUPFAM" id="SSF52540">
    <property type="entry name" value="P-loop containing nucleoside triphosphate hydrolases"/>
    <property type="match status" value="1"/>
</dbReference>
<keyword evidence="2 9" id="KW-0378">Hydrolase</keyword>
<evidence type="ECO:0000313" key="11">
    <source>
        <dbReference type="EMBL" id="PZW28506.1"/>
    </source>
</evidence>
<evidence type="ECO:0000256" key="2">
    <source>
        <dbReference type="ARBA" id="ARBA00022801"/>
    </source>
</evidence>
<evidence type="ECO:0000256" key="5">
    <source>
        <dbReference type="ARBA" id="ARBA00023235"/>
    </source>
</evidence>
<organism evidence="11 12">
    <name type="scientific">Thermosporothrix hazakensis</name>
    <dbReference type="NCBI Taxonomy" id="644383"/>
    <lineage>
        <taxon>Bacteria</taxon>
        <taxon>Bacillati</taxon>
        <taxon>Chloroflexota</taxon>
        <taxon>Ktedonobacteria</taxon>
        <taxon>Ktedonobacterales</taxon>
        <taxon>Thermosporotrichaceae</taxon>
        <taxon>Thermosporothrix</taxon>
    </lineage>
</organism>
<evidence type="ECO:0000256" key="7">
    <source>
        <dbReference type="ARBA" id="ARBA00034808"/>
    </source>
</evidence>
<dbReference type="Proteomes" id="UP000248806">
    <property type="component" value="Unassembled WGS sequence"/>
</dbReference>
<feature type="binding site" evidence="9">
    <location>
        <begin position="248"/>
        <end position="255"/>
    </location>
    <ligand>
        <name>ATP</name>
        <dbReference type="ChEBI" id="CHEBI:30616"/>
    </ligand>
</feature>
<dbReference type="InterPro" id="IPR027417">
    <property type="entry name" value="P-loop_NTPase"/>
</dbReference>
<dbReference type="Pfam" id="PF00580">
    <property type="entry name" value="UvrD-helicase"/>
    <property type="match status" value="1"/>
</dbReference>
<evidence type="ECO:0000256" key="9">
    <source>
        <dbReference type="PROSITE-ProRule" id="PRU00560"/>
    </source>
</evidence>
<evidence type="ECO:0000256" key="8">
    <source>
        <dbReference type="ARBA" id="ARBA00048988"/>
    </source>
</evidence>
<dbReference type="Gene3D" id="3.40.50.300">
    <property type="entry name" value="P-loop containing nucleotide triphosphate hydrolases"/>
    <property type="match status" value="2"/>
</dbReference>
<accession>A0A326U9J9</accession>
<dbReference type="GO" id="GO:0000725">
    <property type="term" value="P:recombinational repair"/>
    <property type="evidence" value="ECO:0007669"/>
    <property type="project" value="TreeGrafter"/>
</dbReference>
<dbReference type="GO" id="GO:0043138">
    <property type="term" value="F:3'-5' DNA helicase activity"/>
    <property type="evidence" value="ECO:0007669"/>
    <property type="project" value="UniProtKB-EC"/>
</dbReference>
<dbReference type="Pfam" id="PF13361">
    <property type="entry name" value="UvrD_C"/>
    <property type="match status" value="1"/>
</dbReference>
<keyword evidence="12" id="KW-1185">Reference proteome</keyword>
<dbReference type="PROSITE" id="PS51198">
    <property type="entry name" value="UVRD_HELICASE_ATP_BIND"/>
    <property type="match status" value="1"/>
</dbReference>
<dbReference type="GO" id="GO:0003677">
    <property type="term" value="F:DNA binding"/>
    <property type="evidence" value="ECO:0007669"/>
    <property type="project" value="InterPro"/>
</dbReference>
<evidence type="ECO:0000256" key="4">
    <source>
        <dbReference type="ARBA" id="ARBA00022840"/>
    </source>
</evidence>
<keyword evidence="4 9" id="KW-0067">ATP-binding</keyword>
<dbReference type="InterPro" id="IPR000212">
    <property type="entry name" value="DNA_helicase_UvrD/REP"/>
</dbReference>
<comment type="catalytic activity">
    <reaction evidence="6">
        <text>Couples ATP hydrolysis with the unwinding of duplex DNA by translocating in the 3'-5' direction.</text>
        <dbReference type="EC" id="5.6.2.4"/>
    </reaction>
</comment>
<evidence type="ECO:0000256" key="6">
    <source>
        <dbReference type="ARBA" id="ARBA00034617"/>
    </source>
</evidence>
<dbReference type="Gene3D" id="3.30.2310.20">
    <property type="entry name" value="RelE-like"/>
    <property type="match status" value="1"/>
</dbReference>
<comment type="caution">
    <text evidence="11">The sequence shown here is derived from an EMBL/GenBank/DDBJ whole genome shotgun (WGS) entry which is preliminary data.</text>
</comment>
<evidence type="ECO:0000313" key="12">
    <source>
        <dbReference type="Proteomes" id="UP000248806"/>
    </source>
</evidence>
<dbReference type="PANTHER" id="PTHR11070:SF45">
    <property type="entry name" value="DNA 3'-5' HELICASE"/>
    <property type="match status" value="1"/>
</dbReference>
<keyword evidence="3 9" id="KW-0347">Helicase</keyword>
<reference evidence="11 12" key="1">
    <citation type="submission" date="2018-06" db="EMBL/GenBank/DDBJ databases">
        <title>Genomic Encyclopedia of Archaeal and Bacterial Type Strains, Phase II (KMG-II): from individual species to whole genera.</title>
        <authorList>
            <person name="Goeker M."/>
        </authorList>
    </citation>
    <scope>NUCLEOTIDE SEQUENCE [LARGE SCALE GENOMIC DNA]</scope>
    <source>
        <strain evidence="11 12">ATCC BAA-1881</strain>
    </source>
</reference>
<sequence length="709" mass="81379">MTAQRQLLIKPTFLQNMLALPGKELHQIMEKVNMLTGDPEPAGKVKVPFQRYWQQGIRLYRLRAGHYRVFYTFDKQYVAIWTLRRRDESTYEDEVDLEDDELTPEELAGLEQAAANARQRPDWDAIIAKMQPKEETTPFPEPITEELLTRLRIPKIYHARLLPLKTREALYDCHGLDDETILRLDEYMFEKPIELIQQEPTLQALGGVDDLLRYKEGELLDFLLKLSPEQEQYTRWPLHASGPTMVKGGPGTGKSTVALYRIRSLLQQLLQEKSTAAPRILFTTYTNALVKSSMQLLQQLLGDSMRYVRVQTADTIATDVLHKAHAYKDILDEKTLQEILHKAVAEVRFEGSPLQQRAQRQALIRMGNDYLRQEIDTFLVAREVESLLEYQCMARTGRKYRLNGLQREAVWRVYERWKELVEATGQETWQQRRVRAARLIDSLPSYRRYDAVVIDEAQDLEPAALRLLVKLCKAPNRLFITADANQSIYGSSFSWKEVHQDLNFQGHTNILKANYRSTQEIDEAAHSYLTYGALEPIEYTTHYVNSGPMPDVRAVLTANHEIQLLKDFFTRACNALRLTHSSCAVLCPSEGEGRQIANDLRVEGLEATFMSGSDLNLKRPGIKVLTLKSAKGLEFPVVAIAGFLSGRYPVIDEQAPEDEQAEMLARERRTMYVAMTRAMRALLVVVPAQHENELLTGFDSTYWNLSSKQ</sequence>
<evidence type="ECO:0000256" key="3">
    <source>
        <dbReference type="ARBA" id="ARBA00022806"/>
    </source>
</evidence>
<dbReference type="GO" id="GO:0016887">
    <property type="term" value="F:ATP hydrolysis activity"/>
    <property type="evidence" value="ECO:0007669"/>
    <property type="project" value="RHEA"/>
</dbReference>
<proteinExistence type="predicted"/>
<dbReference type="EC" id="5.6.2.4" evidence="7"/>
<dbReference type="GO" id="GO:0005524">
    <property type="term" value="F:ATP binding"/>
    <property type="evidence" value="ECO:0007669"/>
    <property type="project" value="UniProtKB-UniRule"/>
</dbReference>
<dbReference type="RefSeq" id="WP_170142673.1">
    <property type="nucleotide sequence ID" value="NZ_BIFX01000001.1"/>
</dbReference>
<gene>
    <name evidence="11" type="ORF">EI42_03260</name>
</gene>
<feature type="domain" description="UvrD-like helicase ATP-binding" evidence="10">
    <location>
        <begin position="227"/>
        <end position="518"/>
    </location>
</feature>
<dbReference type="GO" id="GO:0005829">
    <property type="term" value="C:cytosol"/>
    <property type="evidence" value="ECO:0007669"/>
    <property type="project" value="TreeGrafter"/>
</dbReference>
<dbReference type="SUPFAM" id="SSF143011">
    <property type="entry name" value="RelE-like"/>
    <property type="match status" value="1"/>
</dbReference>
<dbReference type="InterPro" id="IPR014017">
    <property type="entry name" value="DNA_helicase_UvrD-like_C"/>
</dbReference>
<dbReference type="PANTHER" id="PTHR11070">
    <property type="entry name" value="UVRD / RECB / PCRA DNA HELICASE FAMILY MEMBER"/>
    <property type="match status" value="1"/>
</dbReference>
<protein>
    <recommendedName>
        <fullName evidence="7">DNA 3'-5' helicase</fullName>
        <ecNumber evidence="7">5.6.2.4</ecNumber>
    </recommendedName>
</protein>
<name>A0A326U9J9_THEHA</name>
<keyword evidence="5" id="KW-0413">Isomerase</keyword>